<dbReference type="EMBL" id="CP002280">
    <property type="protein sequence ID" value="ADP40921.1"/>
    <property type="molecule type" value="Genomic_DNA"/>
</dbReference>
<dbReference type="HOGENOM" id="CLU_3316382_0_0_11"/>
<dbReference type="Proteomes" id="UP000000387">
    <property type="component" value="Chromosome"/>
</dbReference>
<name>E3GZV1_ROTDC</name>
<proteinExistence type="predicted"/>
<dbReference type="KEGG" id="rdn:HMPREF0733_11464"/>
<gene>
    <name evidence="1" type="ordered locus">HMPREF0733_11464</name>
</gene>
<organism evidence="1 2">
    <name type="scientific">Rothia dentocariosa (strain ATCC 17931 / CDC X599 / XDIA)</name>
    <dbReference type="NCBI Taxonomy" id="762948"/>
    <lineage>
        <taxon>Bacteria</taxon>
        <taxon>Bacillati</taxon>
        <taxon>Actinomycetota</taxon>
        <taxon>Actinomycetes</taxon>
        <taxon>Micrococcales</taxon>
        <taxon>Micrococcaceae</taxon>
        <taxon>Rothia</taxon>
    </lineage>
</organism>
<evidence type="ECO:0000313" key="2">
    <source>
        <dbReference type="Proteomes" id="UP000000387"/>
    </source>
</evidence>
<reference evidence="2" key="1">
    <citation type="submission" date="2010-10" db="EMBL/GenBank/DDBJ databases">
        <title>The complete genome of Rothia dentocariosa ATCC 17931.</title>
        <authorList>
            <person name="Muzny D."/>
            <person name="Qin X."/>
            <person name="Buhay C."/>
            <person name="Dugan-Rocha S."/>
            <person name="Ding Y."/>
            <person name="Chen G."/>
            <person name="Hawes A."/>
            <person name="Holder M."/>
            <person name="Jhangiani S."/>
            <person name="Johnson A."/>
            <person name="Khan Z."/>
            <person name="Li Z."/>
            <person name="Liu W."/>
            <person name="Liu X."/>
            <person name="Perez L."/>
            <person name="Shen H."/>
            <person name="Wang Q."/>
            <person name="Watt J."/>
            <person name="Xi L."/>
            <person name="Xin Y."/>
            <person name="Zhou J."/>
            <person name="Deng J."/>
            <person name="Jiang H."/>
            <person name="Liu Y."/>
            <person name="Qu J."/>
            <person name="Song X.-Z."/>
            <person name="Zhang L."/>
            <person name="Villasana D."/>
            <person name="Johnson A."/>
            <person name="Liu J."/>
            <person name="Liyanage D."/>
            <person name="Lorensuhewa L."/>
            <person name="Robinson T."/>
            <person name="Song A."/>
            <person name="Song B.-B."/>
            <person name="Dinh H."/>
            <person name="Thornton R."/>
            <person name="Coyle M."/>
            <person name="Francisco L."/>
            <person name="Jackson L."/>
            <person name="Javaid M."/>
            <person name="Korchina V."/>
            <person name="Kovar C."/>
            <person name="Mata R."/>
            <person name="Mathew T."/>
            <person name="Ngo R."/>
            <person name="Nguyen L."/>
            <person name="Nguyen N."/>
            <person name="Okwuonu G."/>
            <person name="Ongeri F."/>
            <person name="Pham C."/>
            <person name="Simmons D."/>
            <person name="Wilczek-Boney K."/>
            <person name="Hale W."/>
            <person name="Jakkamsetti A."/>
            <person name="Pham P."/>
            <person name="Ruth R."/>
            <person name="San Lucas F."/>
            <person name="Warren J."/>
            <person name="Zhang J."/>
            <person name="Zhao Z."/>
            <person name="Zhou C."/>
            <person name="Zhu D."/>
            <person name="Lee S."/>
            <person name="Bess C."/>
            <person name="Blankenburg K."/>
            <person name="Forbes L."/>
            <person name="Fu Q."/>
            <person name="Gubbala S."/>
            <person name="Hirani K."/>
            <person name="Jayaseelan J.C."/>
            <person name="Lara F."/>
            <person name="Munidasa M."/>
            <person name="Palculict T."/>
            <person name="Patil S."/>
            <person name="Pu L.-L."/>
            <person name="Saada N."/>
            <person name="Tang L."/>
            <person name="Weissenberger G."/>
            <person name="Zhu Y."/>
            <person name="Hemphill L."/>
            <person name="Shang Y."/>
            <person name="Youmans B."/>
            <person name="Ayvaz T."/>
            <person name="Ross M."/>
            <person name="Santibanez J."/>
            <person name="Aqrawi P."/>
            <person name="Gross S."/>
            <person name="Joshi V."/>
            <person name="Fowler G."/>
            <person name="Nazareth L."/>
            <person name="Reid J."/>
            <person name="Worley K."/>
            <person name="Petrosino J."/>
            <person name="Highlander S."/>
            <person name="Gibbs R."/>
        </authorList>
    </citation>
    <scope>NUCLEOTIDE SEQUENCE [LARGE SCALE GENOMIC DNA]</scope>
    <source>
        <strain evidence="2">ATCC 17931 / CDC X599 / XDIA</strain>
    </source>
</reference>
<protein>
    <submittedName>
        <fullName evidence="1">Uncharacterized protein</fullName>
    </submittedName>
</protein>
<accession>E3GZV1</accession>
<dbReference type="AlphaFoldDB" id="E3GZV1"/>
<evidence type="ECO:0000313" key="1">
    <source>
        <dbReference type="EMBL" id="ADP40921.1"/>
    </source>
</evidence>
<sequence length="39" mass="4246">MPDFDEEDPGAEHPLYVKTKEDAISNLKGITVDPADTEG</sequence>